<gene>
    <name evidence="3" type="ORF">POM88_027708</name>
</gene>
<dbReference type="AlphaFoldDB" id="A0AAD8I8A8"/>
<sequence length="226" mass="25745">MSSTNNRARNAVASGKRKSTEDKVGSSSKRVALELFPSHSNHEINSSKRVALELFPTHPSHDGKSLINSGRYDETNVQSVPLETPEDLFDKFLNSQYNTIRESCKQYLNNTYNDLVRQADKRASTICREKDMEMASMKNTISSLQQKLASTNEVINRKNTELDNSRRRNLELEEQVAHYNSQAEVWKEKAERAEEMLWNASVSPRRHACCCEDEEDTALSSVGETR</sequence>
<evidence type="ECO:0000313" key="3">
    <source>
        <dbReference type="EMBL" id="KAK1380964.1"/>
    </source>
</evidence>
<dbReference type="EMBL" id="JAUIZM010000006">
    <property type="protein sequence ID" value="KAK1380964.1"/>
    <property type="molecule type" value="Genomic_DNA"/>
</dbReference>
<accession>A0AAD8I8A8</accession>
<feature type="region of interest" description="Disordered" evidence="2">
    <location>
        <begin position="1"/>
        <end position="30"/>
    </location>
</feature>
<comment type="caution">
    <text evidence="3">The sequence shown here is derived from an EMBL/GenBank/DDBJ whole genome shotgun (WGS) entry which is preliminary data.</text>
</comment>
<evidence type="ECO:0000256" key="1">
    <source>
        <dbReference type="SAM" id="Coils"/>
    </source>
</evidence>
<reference evidence="3" key="2">
    <citation type="submission" date="2023-05" db="EMBL/GenBank/DDBJ databases">
        <authorList>
            <person name="Schelkunov M.I."/>
        </authorList>
    </citation>
    <scope>NUCLEOTIDE SEQUENCE</scope>
    <source>
        <strain evidence="3">Hsosn_3</strain>
        <tissue evidence="3">Leaf</tissue>
    </source>
</reference>
<proteinExistence type="predicted"/>
<keyword evidence="4" id="KW-1185">Reference proteome</keyword>
<evidence type="ECO:0000313" key="4">
    <source>
        <dbReference type="Proteomes" id="UP001237642"/>
    </source>
</evidence>
<name>A0AAD8I8A8_9APIA</name>
<feature type="coiled-coil region" evidence="1">
    <location>
        <begin position="127"/>
        <end position="196"/>
    </location>
</feature>
<evidence type="ECO:0000256" key="2">
    <source>
        <dbReference type="SAM" id="MobiDB-lite"/>
    </source>
</evidence>
<dbReference type="Proteomes" id="UP001237642">
    <property type="component" value="Unassembled WGS sequence"/>
</dbReference>
<organism evidence="3 4">
    <name type="scientific">Heracleum sosnowskyi</name>
    <dbReference type="NCBI Taxonomy" id="360622"/>
    <lineage>
        <taxon>Eukaryota</taxon>
        <taxon>Viridiplantae</taxon>
        <taxon>Streptophyta</taxon>
        <taxon>Embryophyta</taxon>
        <taxon>Tracheophyta</taxon>
        <taxon>Spermatophyta</taxon>
        <taxon>Magnoliopsida</taxon>
        <taxon>eudicotyledons</taxon>
        <taxon>Gunneridae</taxon>
        <taxon>Pentapetalae</taxon>
        <taxon>asterids</taxon>
        <taxon>campanulids</taxon>
        <taxon>Apiales</taxon>
        <taxon>Apiaceae</taxon>
        <taxon>Apioideae</taxon>
        <taxon>apioid superclade</taxon>
        <taxon>Tordylieae</taxon>
        <taxon>Tordyliinae</taxon>
        <taxon>Heracleum</taxon>
    </lineage>
</organism>
<reference evidence="3" key="1">
    <citation type="submission" date="2023-02" db="EMBL/GenBank/DDBJ databases">
        <title>Genome of toxic invasive species Heracleum sosnowskyi carries increased number of genes despite the absence of recent whole-genome duplications.</title>
        <authorList>
            <person name="Schelkunov M."/>
            <person name="Shtratnikova V."/>
            <person name="Makarenko M."/>
            <person name="Klepikova A."/>
            <person name="Omelchenko D."/>
            <person name="Novikova G."/>
            <person name="Obukhova E."/>
            <person name="Bogdanov V."/>
            <person name="Penin A."/>
            <person name="Logacheva M."/>
        </authorList>
    </citation>
    <scope>NUCLEOTIDE SEQUENCE</scope>
    <source>
        <strain evidence="3">Hsosn_3</strain>
        <tissue evidence="3">Leaf</tissue>
    </source>
</reference>
<keyword evidence="1" id="KW-0175">Coiled coil</keyword>
<protein>
    <submittedName>
        <fullName evidence="3">Uncharacterized protein</fullName>
    </submittedName>
</protein>